<keyword evidence="1" id="KW-0812">Transmembrane</keyword>
<dbReference type="AlphaFoldDB" id="A0A9P1EPF1"/>
<reference evidence="2" key="1">
    <citation type="submission" date="2022-07" db="EMBL/GenBank/DDBJ databases">
        <authorList>
            <person name="Macas J."/>
            <person name="Novak P."/>
            <person name="Neumann P."/>
        </authorList>
    </citation>
    <scope>NUCLEOTIDE SEQUENCE</scope>
</reference>
<dbReference type="Proteomes" id="UP001152484">
    <property type="component" value="Unassembled WGS sequence"/>
</dbReference>
<gene>
    <name evidence="2" type="ORF">CEURO_LOCUS21950</name>
</gene>
<evidence type="ECO:0000313" key="2">
    <source>
        <dbReference type="EMBL" id="CAH9118494.1"/>
    </source>
</evidence>
<dbReference type="Gene3D" id="2.70.150.10">
    <property type="entry name" value="Calcium-transporting ATPase, cytoplasmic transduction domain A"/>
    <property type="match status" value="1"/>
</dbReference>
<accession>A0A9P1EPF1</accession>
<evidence type="ECO:0000313" key="3">
    <source>
        <dbReference type="Proteomes" id="UP001152484"/>
    </source>
</evidence>
<name>A0A9P1EPF1_CUSEU</name>
<keyword evidence="3" id="KW-1185">Reference proteome</keyword>
<comment type="caution">
    <text evidence="2">The sequence shown here is derived from an EMBL/GenBank/DDBJ whole genome shotgun (WGS) entry which is preliminary data.</text>
</comment>
<keyword evidence="1" id="KW-1133">Transmembrane helix</keyword>
<dbReference type="InterPro" id="IPR008250">
    <property type="entry name" value="ATPase_P-typ_transduc_dom_A_sf"/>
</dbReference>
<dbReference type="OrthoDB" id="377733at2759"/>
<proteinExistence type="predicted"/>
<feature type="transmembrane region" description="Helical" evidence="1">
    <location>
        <begin position="72"/>
        <end position="94"/>
    </location>
</feature>
<dbReference type="SUPFAM" id="SSF81653">
    <property type="entry name" value="Calcium ATPase, transduction domain A"/>
    <property type="match status" value="1"/>
</dbReference>
<organism evidence="2 3">
    <name type="scientific">Cuscuta europaea</name>
    <name type="common">European dodder</name>
    <dbReference type="NCBI Taxonomy" id="41803"/>
    <lineage>
        <taxon>Eukaryota</taxon>
        <taxon>Viridiplantae</taxon>
        <taxon>Streptophyta</taxon>
        <taxon>Embryophyta</taxon>
        <taxon>Tracheophyta</taxon>
        <taxon>Spermatophyta</taxon>
        <taxon>Magnoliopsida</taxon>
        <taxon>eudicotyledons</taxon>
        <taxon>Gunneridae</taxon>
        <taxon>Pentapetalae</taxon>
        <taxon>asterids</taxon>
        <taxon>lamiids</taxon>
        <taxon>Solanales</taxon>
        <taxon>Convolvulaceae</taxon>
        <taxon>Cuscuteae</taxon>
        <taxon>Cuscuta</taxon>
        <taxon>Cuscuta subgen. Cuscuta</taxon>
    </lineage>
</organism>
<evidence type="ECO:0000256" key="1">
    <source>
        <dbReference type="SAM" id="Phobius"/>
    </source>
</evidence>
<dbReference type="EMBL" id="CAMAPE010000077">
    <property type="protein sequence ID" value="CAH9118494.1"/>
    <property type="molecule type" value="Genomic_DNA"/>
</dbReference>
<keyword evidence="1" id="KW-0472">Membrane</keyword>
<sequence length="113" mass="13111">MTCYSIIYLYTPIDVFQDKKWLNVPWKKLQVGDILKVKQDEFLRVDISFLASTNLDGICYIEVVLGLARFPFTFLCYVNYCLFSLLRGTVYMLLAGLSMQRMGTHASSEMLWS</sequence>
<protein>
    <submittedName>
        <fullName evidence="2">Uncharacterized protein</fullName>
    </submittedName>
</protein>